<feature type="transmembrane region" description="Helical" evidence="1">
    <location>
        <begin position="54"/>
        <end position="79"/>
    </location>
</feature>
<evidence type="ECO:0008006" key="4">
    <source>
        <dbReference type="Google" id="ProtNLM"/>
    </source>
</evidence>
<comment type="caution">
    <text evidence="2">The sequence shown here is derived from an EMBL/GenBank/DDBJ whole genome shotgun (WGS) entry which is preliminary data.</text>
</comment>
<dbReference type="PANTHER" id="PTHR39177:SF1">
    <property type="entry name" value="ABC TRANSPORTER PERMEASE YTRC-RELATED"/>
    <property type="match status" value="1"/>
</dbReference>
<dbReference type="InterPro" id="IPR023264">
    <property type="entry name" value="ABC_transptr_acetoin_YtrC/YtrD"/>
</dbReference>
<evidence type="ECO:0000313" key="2">
    <source>
        <dbReference type="EMBL" id="ODG93605.1"/>
    </source>
</evidence>
<name>A0ABX2ZUV9_9BACI</name>
<accession>A0ABX2ZUV9</accession>
<reference evidence="2 3" key="1">
    <citation type="submission" date="2016-07" db="EMBL/GenBank/DDBJ databases">
        <authorList>
            <person name="Townsley L."/>
            <person name="Shank E.A."/>
        </authorList>
    </citation>
    <scope>NUCLEOTIDE SEQUENCE [LARGE SCALE GENOMIC DNA]</scope>
    <source>
        <strain evidence="2 3">CH01</strain>
    </source>
</reference>
<dbReference type="PRINTS" id="PR02026">
    <property type="entry name" value="YTRCYTRDABC"/>
</dbReference>
<dbReference type="RefSeq" id="WP_069031802.1">
    <property type="nucleotide sequence ID" value="NZ_MDKC01000001.1"/>
</dbReference>
<feature type="transmembrane region" description="Helical" evidence="1">
    <location>
        <begin position="16"/>
        <end position="34"/>
    </location>
</feature>
<keyword evidence="1" id="KW-1133">Transmembrane helix</keyword>
<evidence type="ECO:0000313" key="3">
    <source>
        <dbReference type="Proteomes" id="UP000094580"/>
    </source>
</evidence>
<dbReference type="InterPro" id="IPR053046">
    <property type="entry name" value="ABC-5_transporter"/>
</dbReference>
<feature type="transmembrane region" description="Helical" evidence="1">
    <location>
        <begin position="100"/>
        <end position="125"/>
    </location>
</feature>
<dbReference type="EMBL" id="MDKC01000001">
    <property type="protein sequence ID" value="ODG93605.1"/>
    <property type="molecule type" value="Genomic_DNA"/>
</dbReference>
<keyword evidence="3" id="KW-1185">Reference proteome</keyword>
<feature type="transmembrane region" description="Helical" evidence="1">
    <location>
        <begin position="173"/>
        <end position="193"/>
    </location>
</feature>
<keyword evidence="1" id="KW-0472">Membrane</keyword>
<evidence type="ECO:0000256" key="1">
    <source>
        <dbReference type="SAM" id="Phobius"/>
    </source>
</evidence>
<dbReference type="Proteomes" id="UP000094580">
    <property type="component" value="Unassembled WGS sequence"/>
</dbReference>
<feature type="transmembrane region" description="Helical" evidence="1">
    <location>
        <begin position="280"/>
        <end position="302"/>
    </location>
</feature>
<sequence length="333" mass="37908">MFSKALWLINSKQSRLALILLYLVYLIILPFSYYNNTDELNRALLTNPSNPYLYISDFSMLAFISPIIVLILSILLIGIGRNTGGIDFQFSLPYSPRKLYLSKWVFGIAHIFMATVGLIILTLLIHYNTNLHKYIDASSFVTIFSVIFLFTIAFFTIGLSIGTITGHYFSQTLFTIFTIFSPSIIYFSLYSNLNGIFNYQLPDKSFEKTITSWSIPYQAGQLSISKDFNEKIVHYPTIDYGNLTIIILYIVAFLLIGLLCYNRSANVNNGKLFVYKKFGLFVNVLFVYLSATLIALLTSTIANGNNTIIYVIGLIIGTVVGYFFYKRLNKFFD</sequence>
<protein>
    <recommendedName>
        <fullName evidence="4">ABC-2 type transporter domain-containing protein</fullName>
    </recommendedName>
</protein>
<keyword evidence="1" id="KW-0812">Transmembrane</keyword>
<organism evidence="2 3">
    <name type="scientific">Gottfriedia luciferensis</name>
    <dbReference type="NCBI Taxonomy" id="178774"/>
    <lineage>
        <taxon>Bacteria</taxon>
        <taxon>Bacillati</taxon>
        <taxon>Bacillota</taxon>
        <taxon>Bacilli</taxon>
        <taxon>Bacillales</taxon>
        <taxon>Bacillaceae</taxon>
        <taxon>Gottfriedia</taxon>
    </lineage>
</organism>
<feature type="transmembrane region" description="Helical" evidence="1">
    <location>
        <begin position="308"/>
        <end position="325"/>
    </location>
</feature>
<feature type="transmembrane region" description="Helical" evidence="1">
    <location>
        <begin position="240"/>
        <end position="260"/>
    </location>
</feature>
<gene>
    <name evidence="2" type="ORF">BED47_00075</name>
</gene>
<proteinExistence type="predicted"/>
<feature type="transmembrane region" description="Helical" evidence="1">
    <location>
        <begin position="137"/>
        <end position="161"/>
    </location>
</feature>
<dbReference type="PANTHER" id="PTHR39177">
    <property type="entry name" value="ABC TRANSPORTER PERMEASE YTRC-RELATED"/>
    <property type="match status" value="1"/>
</dbReference>
<dbReference type="Pfam" id="PF12679">
    <property type="entry name" value="ABC2_membrane_2"/>
    <property type="match status" value="1"/>
</dbReference>